<dbReference type="OrthoDB" id="7357196at2759"/>
<protein>
    <submittedName>
        <fullName evidence="3">(African queen) hypothetical protein</fullName>
    </submittedName>
</protein>
<reference evidence="3" key="1">
    <citation type="submission" date="2021-09" db="EMBL/GenBank/DDBJ databases">
        <authorList>
            <person name="Martin H S."/>
        </authorList>
    </citation>
    <scope>NUCLEOTIDE SEQUENCE</scope>
</reference>
<comment type="caution">
    <text evidence="3">The sequence shown here is derived from an EMBL/GenBank/DDBJ whole genome shotgun (WGS) entry which is preliminary data.</text>
</comment>
<dbReference type="PROSITE" id="PS00615">
    <property type="entry name" value="C_TYPE_LECTIN_1"/>
    <property type="match status" value="1"/>
</dbReference>
<dbReference type="InterPro" id="IPR016187">
    <property type="entry name" value="CTDL_fold"/>
</dbReference>
<keyword evidence="1" id="KW-1015">Disulfide bond</keyword>
<dbReference type="AlphaFoldDB" id="A0A8J2WE28"/>
<gene>
    <name evidence="3" type="ORF">DCHRY22_LOCUS14930</name>
</gene>
<dbReference type="EMBL" id="CAKASE010000082">
    <property type="protein sequence ID" value="CAG9584324.1"/>
    <property type="molecule type" value="Genomic_DNA"/>
</dbReference>
<feature type="domain" description="C-type lectin" evidence="2">
    <location>
        <begin position="34"/>
        <end position="161"/>
    </location>
</feature>
<name>A0A8J2WE28_9NEOP</name>
<dbReference type="InterPro" id="IPR016186">
    <property type="entry name" value="C-type_lectin-like/link_sf"/>
</dbReference>
<dbReference type="PANTHER" id="PTHR22803">
    <property type="entry name" value="MANNOSE, PHOSPHOLIPASE, LECTIN RECEPTOR RELATED"/>
    <property type="match status" value="1"/>
</dbReference>
<evidence type="ECO:0000259" key="2">
    <source>
        <dbReference type="PROSITE" id="PS50041"/>
    </source>
</evidence>
<dbReference type="Gene3D" id="3.10.100.10">
    <property type="entry name" value="Mannose-Binding Protein A, subunit A"/>
    <property type="match status" value="2"/>
</dbReference>
<dbReference type="PROSITE" id="PS50041">
    <property type="entry name" value="C_TYPE_LECTIN_2"/>
    <property type="match status" value="2"/>
</dbReference>
<dbReference type="CDD" id="cd00037">
    <property type="entry name" value="CLECT"/>
    <property type="match status" value="2"/>
</dbReference>
<keyword evidence="4" id="KW-1185">Reference proteome</keyword>
<accession>A0A8J2WE28</accession>
<dbReference type="InterPro" id="IPR018378">
    <property type="entry name" value="C-type_lectin_CS"/>
</dbReference>
<evidence type="ECO:0000256" key="1">
    <source>
        <dbReference type="ARBA" id="ARBA00023157"/>
    </source>
</evidence>
<dbReference type="SMART" id="SM00034">
    <property type="entry name" value="CLECT"/>
    <property type="match status" value="2"/>
</dbReference>
<dbReference type="InterPro" id="IPR050111">
    <property type="entry name" value="C-type_lectin/snaclec_domain"/>
</dbReference>
<proteinExistence type="predicted"/>
<evidence type="ECO:0000313" key="3">
    <source>
        <dbReference type="EMBL" id="CAG9584324.1"/>
    </source>
</evidence>
<evidence type="ECO:0000313" key="4">
    <source>
        <dbReference type="Proteomes" id="UP000789524"/>
    </source>
</evidence>
<dbReference type="Pfam" id="PF00059">
    <property type="entry name" value="Lectin_C"/>
    <property type="match status" value="2"/>
</dbReference>
<sequence length="335" mass="38125">MILLRHPEDNLDADIIRRFCGQDSRVPSNCQQFRSDYSYHYETNGWLKVHRIPAKFHDAWLRCSLEGAVLASPSSVLIEMAIRKEMKNCNVATSGILTGIHATFSKGDFFSIEGIPLRNMPVEWMPAEPDNKSNEEDCILYVANGTIADISCSELHPYICYKENNKNVVVNGCGTIDREYNLDTRTGSCYKFHKVARNWTRAFMTCSAEGGHLAIINSETEAKVLQELFARHPQNTIEPNTLPVLRDIIHIGFHDWSERGIWTTIHGQSLVEAGFDLWGEHQPDNAAPGEYCGGMFRHGRLDDVWCYKRGPFVCEKKPESLQEEPDLYKELLGKQ</sequence>
<dbReference type="Proteomes" id="UP000789524">
    <property type="component" value="Unassembled WGS sequence"/>
</dbReference>
<dbReference type="InterPro" id="IPR001304">
    <property type="entry name" value="C-type_lectin-like"/>
</dbReference>
<dbReference type="SUPFAM" id="SSF56436">
    <property type="entry name" value="C-type lectin-like"/>
    <property type="match status" value="2"/>
</dbReference>
<organism evidence="3 4">
    <name type="scientific">Danaus chrysippus</name>
    <name type="common">African queen</name>
    <dbReference type="NCBI Taxonomy" id="151541"/>
    <lineage>
        <taxon>Eukaryota</taxon>
        <taxon>Metazoa</taxon>
        <taxon>Ecdysozoa</taxon>
        <taxon>Arthropoda</taxon>
        <taxon>Hexapoda</taxon>
        <taxon>Insecta</taxon>
        <taxon>Pterygota</taxon>
        <taxon>Neoptera</taxon>
        <taxon>Endopterygota</taxon>
        <taxon>Lepidoptera</taxon>
        <taxon>Glossata</taxon>
        <taxon>Ditrysia</taxon>
        <taxon>Papilionoidea</taxon>
        <taxon>Nymphalidae</taxon>
        <taxon>Danainae</taxon>
        <taxon>Danaini</taxon>
        <taxon>Danaina</taxon>
        <taxon>Danaus</taxon>
        <taxon>Anosia</taxon>
    </lineage>
</organism>
<feature type="domain" description="C-type lectin" evidence="2">
    <location>
        <begin position="185"/>
        <end position="315"/>
    </location>
</feature>